<evidence type="ECO:0000313" key="7">
    <source>
        <dbReference type="EMBL" id="PCC37694.1"/>
    </source>
</evidence>
<evidence type="ECO:0000259" key="6">
    <source>
        <dbReference type="Pfam" id="PF01258"/>
    </source>
</evidence>
<evidence type="ECO:0000256" key="4">
    <source>
        <dbReference type="PROSITE-ProRule" id="PRU00510"/>
    </source>
</evidence>
<keyword evidence="8" id="KW-1185">Reference proteome</keyword>
<keyword evidence="1" id="KW-0479">Metal-binding</keyword>
<organism evidence="7 8">
    <name type="scientific">Brachybacterium alimentarium</name>
    <dbReference type="NCBI Taxonomy" id="47845"/>
    <lineage>
        <taxon>Bacteria</taxon>
        <taxon>Bacillati</taxon>
        <taxon>Actinomycetota</taxon>
        <taxon>Actinomycetes</taxon>
        <taxon>Micrococcales</taxon>
        <taxon>Dermabacteraceae</taxon>
        <taxon>Brachybacterium</taxon>
    </lineage>
</organism>
<keyword evidence="2" id="KW-0863">Zinc-finger</keyword>
<evidence type="ECO:0000313" key="8">
    <source>
        <dbReference type="Proteomes" id="UP000218598"/>
    </source>
</evidence>
<accession>A0A2A3YEH7</accession>
<protein>
    <recommendedName>
        <fullName evidence="6">Zinc finger DksA/TraR C4-type domain-containing protein</fullName>
    </recommendedName>
</protein>
<name>A0A2A3YEH7_9MICO</name>
<dbReference type="OrthoDB" id="1121111at2"/>
<evidence type="ECO:0000256" key="1">
    <source>
        <dbReference type="ARBA" id="ARBA00022723"/>
    </source>
</evidence>
<dbReference type="PANTHER" id="PTHR33823">
    <property type="entry name" value="RNA POLYMERASE-BINDING TRANSCRIPTION FACTOR DKSA-RELATED"/>
    <property type="match status" value="1"/>
</dbReference>
<dbReference type="Gene3D" id="1.20.120.910">
    <property type="entry name" value="DksA, coiled-coil domain"/>
    <property type="match status" value="1"/>
</dbReference>
<dbReference type="Pfam" id="PF01258">
    <property type="entry name" value="zf-dskA_traR"/>
    <property type="match status" value="1"/>
</dbReference>
<dbReference type="SUPFAM" id="SSF57716">
    <property type="entry name" value="Glucocorticoid receptor-like (DNA-binding domain)"/>
    <property type="match status" value="1"/>
</dbReference>
<evidence type="ECO:0000256" key="3">
    <source>
        <dbReference type="ARBA" id="ARBA00022833"/>
    </source>
</evidence>
<proteinExistence type="predicted"/>
<gene>
    <name evidence="7" type="ORF">CIK66_17930</name>
</gene>
<keyword evidence="3" id="KW-0862">Zinc</keyword>
<feature type="region of interest" description="Disordered" evidence="5">
    <location>
        <begin position="40"/>
        <end position="61"/>
    </location>
</feature>
<dbReference type="EMBL" id="NRGR01000043">
    <property type="protein sequence ID" value="PCC37694.1"/>
    <property type="molecule type" value="Genomic_DNA"/>
</dbReference>
<evidence type="ECO:0000256" key="2">
    <source>
        <dbReference type="ARBA" id="ARBA00022771"/>
    </source>
</evidence>
<dbReference type="InterPro" id="IPR000962">
    <property type="entry name" value="Znf_DskA_TraR"/>
</dbReference>
<dbReference type="RefSeq" id="WP_096197944.1">
    <property type="nucleotide sequence ID" value="NZ_JBQQIH010000002.1"/>
</dbReference>
<dbReference type="PROSITE" id="PS51128">
    <property type="entry name" value="ZF_DKSA_2"/>
    <property type="match status" value="1"/>
</dbReference>
<sequence length="121" mass="13186">MDDPPEGAGTPRDRAGQLASRLHEMQMQLQDIERELAALRRSREGAADDDEHDPDGVPLSEQWSRLEGLRLARLEALAGIDDATERLARGEDGVCRSCGNLIAPARLAVRPEVTTCIDCAP</sequence>
<dbReference type="Proteomes" id="UP000218598">
    <property type="component" value="Unassembled WGS sequence"/>
</dbReference>
<feature type="domain" description="Zinc finger DksA/TraR C4-type" evidence="6">
    <location>
        <begin position="93"/>
        <end position="120"/>
    </location>
</feature>
<comment type="caution">
    <text evidence="7">The sequence shown here is derived from an EMBL/GenBank/DDBJ whole genome shotgun (WGS) entry which is preliminary data.</text>
</comment>
<feature type="zinc finger region" description="dksA C4-type" evidence="4">
    <location>
        <begin position="95"/>
        <end position="119"/>
    </location>
</feature>
<evidence type="ECO:0000256" key="5">
    <source>
        <dbReference type="SAM" id="MobiDB-lite"/>
    </source>
</evidence>
<dbReference type="AlphaFoldDB" id="A0A2A3YEH7"/>
<dbReference type="GO" id="GO:0008270">
    <property type="term" value="F:zinc ion binding"/>
    <property type="evidence" value="ECO:0007669"/>
    <property type="project" value="UniProtKB-KW"/>
</dbReference>
<reference evidence="7 8" key="1">
    <citation type="journal article" date="2017" name="Elife">
        <title>Extensive horizontal gene transfer in cheese-associated bacteria.</title>
        <authorList>
            <person name="Bonham K.S."/>
            <person name="Wolfe B.E."/>
            <person name="Dutton R.J."/>
        </authorList>
    </citation>
    <scope>NUCLEOTIDE SEQUENCE [LARGE SCALE GENOMIC DNA]</scope>
    <source>
        <strain evidence="7 8">341_9</strain>
    </source>
</reference>